<dbReference type="PROSITE" id="PS01081">
    <property type="entry name" value="HTH_TETR_1"/>
    <property type="match status" value="1"/>
</dbReference>
<evidence type="ECO:0000256" key="2">
    <source>
        <dbReference type="ARBA" id="ARBA00023125"/>
    </source>
</evidence>
<reference evidence="6 7" key="2">
    <citation type="submission" date="2023-06" db="EMBL/GenBank/DDBJ databases">
        <title>Itaconate inhibition of nontuberculous mycobacteria.</title>
        <authorList>
            <person name="Breen P."/>
            <person name="Zimbric M."/>
            <person name="Caverly L."/>
        </authorList>
    </citation>
    <scope>NUCLEOTIDE SEQUENCE [LARGE SCALE GENOMIC DNA]</scope>
    <source>
        <strain evidence="6 7">FLAC1071</strain>
    </source>
</reference>
<dbReference type="Proteomes" id="UP001529272">
    <property type="component" value="Unassembled WGS sequence"/>
</dbReference>
<dbReference type="Gene3D" id="1.10.10.60">
    <property type="entry name" value="Homeodomain-like"/>
    <property type="match status" value="1"/>
</dbReference>
<accession>A0ABT7P7Y8</accession>
<dbReference type="InterPro" id="IPR009057">
    <property type="entry name" value="Homeodomain-like_sf"/>
</dbReference>
<dbReference type="Gene3D" id="1.10.357.10">
    <property type="entry name" value="Tetracycline Repressor, domain 2"/>
    <property type="match status" value="1"/>
</dbReference>
<dbReference type="InterPro" id="IPR023772">
    <property type="entry name" value="DNA-bd_HTH_TetR-type_CS"/>
</dbReference>
<reference evidence="7" key="1">
    <citation type="submission" date="2023-06" db="EMBL/GenBank/DDBJ databases">
        <title>Itaconate inhibition of nontuberculous mycobacteria.</title>
        <authorList>
            <person name="Spilker T."/>
        </authorList>
    </citation>
    <scope>NUCLEOTIDE SEQUENCE [LARGE SCALE GENOMIC DNA]</scope>
    <source>
        <strain evidence="7">FLAC1071</strain>
    </source>
</reference>
<dbReference type="EMBL" id="JASZZX010000036">
    <property type="protein sequence ID" value="MDM3929404.1"/>
    <property type="molecule type" value="Genomic_DNA"/>
</dbReference>
<dbReference type="RefSeq" id="WP_054585697.1">
    <property type="nucleotide sequence ID" value="NZ_CP012885.2"/>
</dbReference>
<comment type="caution">
    <text evidence="6">The sequence shown here is derived from an EMBL/GenBank/DDBJ whole genome shotgun (WGS) entry which is preliminary data.</text>
</comment>
<dbReference type="PROSITE" id="PS50977">
    <property type="entry name" value="HTH_TETR_2"/>
    <property type="match status" value="1"/>
</dbReference>
<evidence type="ECO:0000259" key="5">
    <source>
        <dbReference type="PROSITE" id="PS50977"/>
    </source>
</evidence>
<sequence>MMVQWEPDTRQERRKARTKAAILDAAERLFLTRGYQATTLGQVADAADVAVRSIYGHFGDKAGLYTALVDTALDLDRRYCDQGWESATDPVGRLLGLADGYLRFYREHPGLFRIFRFPPSDATGGTGLEDAASRVADRIRSEVNRMSGALRAAVDAGVARPVPIEATATFLWAAWDGVIACHLLPGHMGLSHAEFDAVLAQAREVLAIGVLNQPTEGAPTHDR</sequence>
<dbReference type="InterPro" id="IPR050109">
    <property type="entry name" value="HTH-type_TetR-like_transc_reg"/>
</dbReference>
<protein>
    <submittedName>
        <fullName evidence="6">TetR/AcrR family transcriptional regulator</fullName>
    </submittedName>
</protein>
<keyword evidence="7" id="KW-1185">Reference proteome</keyword>
<evidence type="ECO:0000313" key="6">
    <source>
        <dbReference type="EMBL" id="MDM3929404.1"/>
    </source>
</evidence>
<gene>
    <name evidence="6" type="ORF">QRB35_25835</name>
</gene>
<proteinExistence type="predicted"/>
<evidence type="ECO:0000256" key="3">
    <source>
        <dbReference type="ARBA" id="ARBA00023163"/>
    </source>
</evidence>
<dbReference type="SUPFAM" id="SSF48498">
    <property type="entry name" value="Tetracyclin repressor-like, C-terminal domain"/>
    <property type="match status" value="1"/>
</dbReference>
<dbReference type="Pfam" id="PF00440">
    <property type="entry name" value="TetR_N"/>
    <property type="match status" value="1"/>
</dbReference>
<keyword evidence="3" id="KW-0804">Transcription</keyword>
<evidence type="ECO:0000256" key="4">
    <source>
        <dbReference type="PROSITE-ProRule" id="PRU00335"/>
    </source>
</evidence>
<evidence type="ECO:0000313" key="7">
    <source>
        <dbReference type="Proteomes" id="UP001529272"/>
    </source>
</evidence>
<dbReference type="PANTHER" id="PTHR30055">
    <property type="entry name" value="HTH-TYPE TRANSCRIPTIONAL REGULATOR RUTR"/>
    <property type="match status" value="1"/>
</dbReference>
<dbReference type="InterPro" id="IPR036271">
    <property type="entry name" value="Tet_transcr_reg_TetR-rel_C_sf"/>
</dbReference>
<feature type="domain" description="HTH tetR-type" evidence="5">
    <location>
        <begin position="16"/>
        <end position="76"/>
    </location>
</feature>
<dbReference type="Pfam" id="PF13305">
    <property type="entry name" value="TetR_C_33"/>
    <property type="match status" value="1"/>
</dbReference>
<dbReference type="PANTHER" id="PTHR30055:SF234">
    <property type="entry name" value="HTH-TYPE TRANSCRIPTIONAL REGULATOR BETI"/>
    <property type="match status" value="1"/>
</dbReference>
<keyword evidence="2 4" id="KW-0238">DNA-binding</keyword>
<dbReference type="SUPFAM" id="SSF46689">
    <property type="entry name" value="Homeodomain-like"/>
    <property type="match status" value="1"/>
</dbReference>
<evidence type="ECO:0000256" key="1">
    <source>
        <dbReference type="ARBA" id="ARBA00023015"/>
    </source>
</evidence>
<dbReference type="InterPro" id="IPR025996">
    <property type="entry name" value="MT1864/Rv1816-like_C"/>
</dbReference>
<keyword evidence="1" id="KW-0805">Transcription regulation</keyword>
<organism evidence="6 7">
    <name type="scientific">Mycobacterium intracellulare subsp. chimaera</name>
    <dbReference type="NCBI Taxonomy" id="222805"/>
    <lineage>
        <taxon>Bacteria</taxon>
        <taxon>Bacillati</taxon>
        <taxon>Actinomycetota</taxon>
        <taxon>Actinomycetes</taxon>
        <taxon>Mycobacteriales</taxon>
        <taxon>Mycobacteriaceae</taxon>
        <taxon>Mycobacterium</taxon>
        <taxon>Mycobacterium avium complex (MAC)</taxon>
    </lineage>
</organism>
<feature type="DNA-binding region" description="H-T-H motif" evidence="4">
    <location>
        <begin position="39"/>
        <end position="58"/>
    </location>
</feature>
<dbReference type="InterPro" id="IPR001647">
    <property type="entry name" value="HTH_TetR"/>
</dbReference>
<dbReference type="PRINTS" id="PR00455">
    <property type="entry name" value="HTHTETR"/>
</dbReference>
<name>A0ABT7P7Y8_MYCIT</name>